<feature type="region of interest" description="Disordered" evidence="1">
    <location>
        <begin position="1"/>
        <end position="77"/>
    </location>
</feature>
<evidence type="ECO:0000313" key="2">
    <source>
        <dbReference type="Proteomes" id="UP000515160"/>
    </source>
</evidence>
<organism evidence="2 3">
    <name type="scientific">Drosophila albomicans</name>
    <name type="common">Fruit fly</name>
    <dbReference type="NCBI Taxonomy" id="7291"/>
    <lineage>
        <taxon>Eukaryota</taxon>
        <taxon>Metazoa</taxon>
        <taxon>Ecdysozoa</taxon>
        <taxon>Arthropoda</taxon>
        <taxon>Hexapoda</taxon>
        <taxon>Insecta</taxon>
        <taxon>Pterygota</taxon>
        <taxon>Neoptera</taxon>
        <taxon>Endopterygota</taxon>
        <taxon>Diptera</taxon>
        <taxon>Brachycera</taxon>
        <taxon>Muscomorpha</taxon>
        <taxon>Ephydroidea</taxon>
        <taxon>Drosophilidae</taxon>
        <taxon>Drosophila</taxon>
    </lineage>
</organism>
<accession>A0A6P8XNF9</accession>
<protein>
    <submittedName>
        <fullName evidence="3">Uncharacterized protein LOC117577229</fullName>
    </submittedName>
</protein>
<feature type="compositionally biased region" description="Polar residues" evidence="1">
    <location>
        <begin position="33"/>
        <end position="45"/>
    </location>
</feature>
<proteinExistence type="predicted"/>
<evidence type="ECO:0000256" key="1">
    <source>
        <dbReference type="SAM" id="MobiDB-lite"/>
    </source>
</evidence>
<feature type="compositionally biased region" description="Basic and acidic residues" evidence="1">
    <location>
        <begin position="46"/>
        <end position="56"/>
    </location>
</feature>
<dbReference type="Proteomes" id="UP000515160">
    <property type="component" value="Unplaced"/>
</dbReference>
<keyword evidence="2" id="KW-1185">Reference proteome</keyword>
<feature type="compositionally biased region" description="Basic and acidic residues" evidence="1">
    <location>
        <begin position="64"/>
        <end position="75"/>
    </location>
</feature>
<feature type="region of interest" description="Disordered" evidence="1">
    <location>
        <begin position="107"/>
        <end position="138"/>
    </location>
</feature>
<dbReference type="OrthoDB" id="10450529at2759"/>
<name>A0A6P8XNF9_DROAB</name>
<dbReference type="AlphaFoldDB" id="A0A6P8XNF9"/>
<reference evidence="3" key="1">
    <citation type="submission" date="2025-08" db="UniProtKB">
        <authorList>
            <consortium name="RefSeq"/>
        </authorList>
    </citation>
    <scope>IDENTIFICATION</scope>
    <source>
        <strain evidence="3">15112-1751.03</strain>
        <tissue evidence="3">Whole Adult</tissue>
    </source>
</reference>
<dbReference type="RefSeq" id="XP_034118111.2">
    <property type="nucleotide sequence ID" value="XM_034262220.2"/>
</dbReference>
<sequence length="138" mass="15619">MNICTPKNDVPHSAIDNENSTDLRSQQDENGNHIPQSMIDSNDNSIDLKNEHDEKTTTNVNSEKSNRKPAQEKPKANIVSLTQRAAVLAQANNSTMSSEIQKELDKTRQEIEKERKSLKRKQQIAKLKINTGRINNKN</sequence>
<gene>
    <name evidence="3" type="primary">LOC117577229</name>
</gene>
<dbReference type="GeneID" id="117577229"/>
<evidence type="ECO:0000313" key="3">
    <source>
        <dbReference type="RefSeq" id="XP_034118111.2"/>
    </source>
</evidence>